<evidence type="ECO:0000256" key="2">
    <source>
        <dbReference type="SAM" id="SignalP"/>
    </source>
</evidence>
<keyword evidence="2" id="KW-0732">Signal</keyword>
<name>A0A9W7FYU4_9STRA</name>
<sequence length="161" mass="17235">MKTKPTLKLTLLLHSLPLSPHLSYPRPKGKPQKPKGKPKLTPEEIAKKKAKKLARQTQPSPDSVVATGPKLTEAEKIQNELASKMFGDVNISPSTGQPVYSEGKSLTKADFKAQVRVGGSKGSTGKQDHTTGKCQFARPCTVGWKSQNQPLKGGGGGRTPL</sequence>
<proteinExistence type="predicted"/>
<reference evidence="4" key="1">
    <citation type="journal article" date="2023" name="Commun. Biol.">
        <title>Genome analysis of Parmales, the sister group of diatoms, reveals the evolutionary specialization of diatoms from phago-mixotrophs to photoautotrophs.</title>
        <authorList>
            <person name="Ban H."/>
            <person name="Sato S."/>
            <person name="Yoshikawa S."/>
            <person name="Yamada K."/>
            <person name="Nakamura Y."/>
            <person name="Ichinomiya M."/>
            <person name="Sato N."/>
            <person name="Blanc-Mathieu R."/>
            <person name="Endo H."/>
            <person name="Kuwata A."/>
            <person name="Ogata H."/>
        </authorList>
    </citation>
    <scope>NUCLEOTIDE SEQUENCE [LARGE SCALE GENOMIC DNA]</scope>
</reference>
<feature type="region of interest" description="Disordered" evidence="1">
    <location>
        <begin position="15"/>
        <end position="70"/>
    </location>
</feature>
<dbReference type="OrthoDB" id="10451866at2759"/>
<comment type="caution">
    <text evidence="3">The sequence shown here is derived from an EMBL/GenBank/DDBJ whole genome shotgun (WGS) entry which is preliminary data.</text>
</comment>
<feature type="signal peptide" evidence="2">
    <location>
        <begin position="1"/>
        <end position="23"/>
    </location>
</feature>
<dbReference type="EMBL" id="BRYA01000577">
    <property type="protein sequence ID" value="GMI23923.1"/>
    <property type="molecule type" value="Genomic_DNA"/>
</dbReference>
<feature type="chain" id="PRO_5040935933" evidence="2">
    <location>
        <begin position="24"/>
        <end position="161"/>
    </location>
</feature>
<gene>
    <name evidence="3" type="ORF">TrCOL_g7312</name>
</gene>
<organism evidence="3 4">
    <name type="scientific">Triparma columacea</name>
    <dbReference type="NCBI Taxonomy" id="722753"/>
    <lineage>
        <taxon>Eukaryota</taxon>
        <taxon>Sar</taxon>
        <taxon>Stramenopiles</taxon>
        <taxon>Ochrophyta</taxon>
        <taxon>Bolidophyceae</taxon>
        <taxon>Parmales</taxon>
        <taxon>Triparmaceae</taxon>
        <taxon>Triparma</taxon>
    </lineage>
</organism>
<accession>A0A9W7FYU4</accession>
<feature type="compositionally biased region" description="Basic residues" evidence="1">
    <location>
        <begin position="27"/>
        <end position="38"/>
    </location>
</feature>
<protein>
    <submittedName>
        <fullName evidence="3">Uncharacterized protein</fullName>
    </submittedName>
</protein>
<dbReference type="AlphaFoldDB" id="A0A9W7FYU4"/>
<evidence type="ECO:0000313" key="4">
    <source>
        <dbReference type="Proteomes" id="UP001165065"/>
    </source>
</evidence>
<dbReference type="Proteomes" id="UP001165065">
    <property type="component" value="Unassembled WGS sequence"/>
</dbReference>
<evidence type="ECO:0000313" key="3">
    <source>
        <dbReference type="EMBL" id="GMI23923.1"/>
    </source>
</evidence>
<evidence type="ECO:0000256" key="1">
    <source>
        <dbReference type="SAM" id="MobiDB-lite"/>
    </source>
</evidence>
<keyword evidence="4" id="KW-1185">Reference proteome</keyword>
<feature type="compositionally biased region" description="Low complexity" evidence="1">
    <location>
        <begin position="15"/>
        <end position="26"/>
    </location>
</feature>